<dbReference type="EMBL" id="LBVC01000044">
    <property type="protein sequence ID" value="KKQ77245.1"/>
    <property type="molecule type" value="Genomic_DNA"/>
</dbReference>
<comment type="caution">
    <text evidence="1">The sequence shown here is derived from an EMBL/GenBank/DDBJ whole genome shotgun (WGS) entry which is preliminary data.</text>
</comment>
<evidence type="ECO:0008006" key="3">
    <source>
        <dbReference type="Google" id="ProtNLM"/>
    </source>
</evidence>
<sequence>MKIVFTDHLLTRLKQRKISRNIVKEIFNQSLENYWDNLRNRHIVIGEVLYQGKYRKVMVAYDIIEKRIEAVTIHPITETEIKHRLQSGRWNYEKSKRKES</sequence>
<protein>
    <recommendedName>
        <fullName evidence="3">DUF4258 domain-containing protein</fullName>
    </recommendedName>
</protein>
<evidence type="ECO:0000313" key="2">
    <source>
        <dbReference type="Proteomes" id="UP000034324"/>
    </source>
</evidence>
<evidence type="ECO:0000313" key="1">
    <source>
        <dbReference type="EMBL" id="KKQ77245.1"/>
    </source>
</evidence>
<proteinExistence type="predicted"/>
<organism evidence="1 2">
    <name type="scientific">Candidatus Daviesbacteria bacterium GW2011_GWF2_38_6</name>
    <dbReference type="NCBI Taxonomy" id="1618432"/>
    <lineage>
        <taxon>Bacteria</taxon>
        <taxon>Candidatus Daviesiibacteriota</taxon>
    </lineage>
</organism>
<dbReference type="AlphaFoldDB" id="A0A0G0KP59"/>
<gene>
    <name evidence="1" type="ORF">US99_C0044G0006</name>
</gene>
<reference evidence="1 2" key="1">
    <citation type="journal article" date="2015" name="Nature">
        <title>rRNA introns, odd ribosomes, and small enigmatic genomes across a large radiation of phyla.</title>
        <authorList>
            <person name="Brown C.T."/>
            <person name="Hug L.A."/>
            <person name="Thomas B.C."/>
            <person name="Sharon I."/>
            <person name="Castelle C.J."/>
            <person name="Singh A."/>
            <person name="Wilkins M.J."/>
            <person name="Williams K.H."/>
            <person name="Banfield J.F."/>
        </authorList>
    </citation>
    <scope>NUCLEOTIDE SEQUENCE [LARGE SCALE GENOMIC DNA]</scope>
</reference>
<name>A0A0G0KP59_9BACT</name>
<accession>A0A0G0KP59</accession>
<dbReference type="Proteomes" id="UP000034324">
    <property type="component" value="Unassembled WGS sequence"/>
</dbReference>